<proteinExistence type="predicted"/>
<name>A0A0A1TR46_9HYPO</name>
<dbReference type="PANTHER" id="PTHR38166">
    <property type="entry name" value="C2H2-TYPE DOMAIN-CONTAINING PROTEIN-RELATED"/>
    <property type="match status" value="1"/>
</dbReference>
<accession>A0A0A1TR46</accession>
<evidence type="ECO:0000256" key="1">
    <source>
        <dbReference type="SAM" id="MobiDB-lite"/>
    </source>
</evidence>
<feature type="region of interest" description="Disordered" evidence="1">
    <location>
        <begin position="271"/>
        <end position="327"/>
    </location>
</feature>
<dbReference type="Proteomes" id="UP000039046">
    <property type="component" value="Unassembled WGS sequence"/>
</dbReference>
<evidence type="ECO:0000313" key="2">
    <source>
        <dbReference type="EMBL" id="CEJ93632.1"/>
    </source>
</evidence>
<organism evidence="2 3">
    <name type="scientific">[Torrubiella] hemipterigena</name>
    <dbReference type="NCBI Taxonomy" id="1531966"/>
    <lineage>
        <taxon>Eukaryota</taxon>
        <taxon>Fungi</taxon>
        <taxon>Dikarya</taxon>
        <taxon>Ascomycota</taxon>
        <taxon>Pezizomycotina</taxon>
        <taxon>Sordariomycetes</taxon>
        <taxon>Hypocreomycetidae</taxon>
        <taxon>Hypocreales</taxon>
        <taxon>Clavicipitaceae</taxon>
        <taxon>Clavicipitaceae incertae sedis</taxon>
        <taxon>'Torrubiella' clade</taxon>
    </lineage>
</organism>
<feature type="region of interest" description="Disordered" evidence="1">
    <location>
        <begin position="1"/>
        <end position="20"/>
    </location>
</feature>
<sequence>MNMNIQVVSDDQTLSAEPLQSSHEATARLYESDALPLPRHISGEYTAIPGIGSGCQTSAVLPSGYLAQSAQRLANNGSVTLPYLIRGRDGQRFGSHLDPNQYARYKTTSLRNRVNRNTTIANHQNHQKRRKLQQPIPNACLIGRNDAGLGLLPTSAVLGPCLSVPGLEWSYASAQNLTGEWDTFGTAIRQLTAPNMTINDQQPLFPMDLSFGDEAVYPFMCSDNATASLCKPRPKLQTRALVLWRLLTAFAKSRGVVRPYDYGIGPIRKHANGESSRASQASTQQSSQQSDKGQQKRARRGGVNNRNGDGNGRKKRSPNTITGTEEEETSRSFACTFYKSDPVRYKDCRDRKFDAIHRLKCHIQRKHETPIHCTVCFKVFKKAADRNVHCQQETCLVQERPPSWAGRLNEVQKGKLRKRIDQTKSQHDQWNDIFQICCPGEDLPADHYISERLVAPNLSVLQDHLIKQLPHEYNKFIASYGLPVELTGLGAVVQAHVMNFFQTAVPRTMQSFEQPNGNKEGSPMVTVSPNPDTDFEPWMEWKDIFVYPENGSATDVGLFELPASHQWTGSTAAPSISNDTPHLSQRTAVSVPHNEEYIDALNLLGTAVGTTVRPPSDPDAMEDILQFD</sequence>
<feature type="compositionally biased region" description="Low complexity" evidence="1">
    <location>
        <begin position="275"/>
        <end position="292"/>
    </location>
</feature>
<keyword evidence="3" id="KW-1185">Reference proteome</keyword>
<dbReference type="OrthoDB" id="3521097at2759"/>
<reference evidence="2 3" key="1">
    <citation type="journal article" date="2015" name="Genome Announc.">
        <title>Draft Genome Sequence and Gene Annotation of the Entomopathogenic Fungus Verticillium hemipterigenum.</title>
        <authorList>
            <person name="Horn F."/>
            <person name="Habel A."/>
            <person name="Scharf D.H."/>
            <person name="Dworschak J."/>
            <person name="Brakhage A.A."/>
            <person name="Guthke R."/>
            <person name="Hertweck C."/>
            <person name="Linde J."/>
        </authorList>
    </citation>
    <scope>NUCLEOTIDE SEQUENCE [LARGE SCALE GENOMIC DNA]</scope>
</reference>
<gene>
    <name evidence="2" type="ORF">VHEMI09209</name>
</gene>
<evidence type="ECO:0000313" key="3">
    <source>
        <dbReference type="Proteomes" id="UP000039046"/>
    </source>
</evidence>
<dbReference type="HOGENOM" id="CLU_435595_0_0_1"/>
<evidence type="ECO:0008006" key="4">
    <source>
        <dbReference type="Google" id="ProtNLM"/>
    </source>
</evidence>
<dbReference type="EMBL" id="CDHN01000005">
    <property type="protein sequence ID" value="CEJ93632.1"/>
    <property type="molecule type" value="Genomic_DNA"/>
</dbReference>
<protein>
    <recommendedName>
        <fullName evidence="4">C2H2-type domain-containing protein</fullName>
    </recommendedName>
</protein>
<dbReference type="AlphaFoldDB" id="A0A0A1TR46"/>
<dbReference type="PANTHER" id="PTHR38166:SF1">
    <property type="entry name" value="C2H2-TYPE DOMAIN-CONTAINING PROTEIN"/>
    <property type="match status" value="1"/>
</dbReference>